<reference evidence="1" key="1">
    <citation type="journal article" date="2017" name="Nature">
        <title>The sunflower genome provides insights into oil metabolism, flowering and Asterid evolution.</title>
        <authorList>
            <person name="Badouin H."/>
            <person name="Gouzy J."/>
            <person name="Grassa C.J."/>
            <person name="Murat F."/>
            <person name="Staton S.E."/>
            <person name="Cottret L."/>
            <person name="Lelandais-Briere C."/>
            <person name="Owens G.L."/>
            <person name="Carrere S."/>
            <person name="Mayjonade B."/>
            <person name="Legrand L."/>
            <person name="Gill N."/>
            <person name="Kane N.C."/>
            <person name="Bowers J.E."/>
            <person name="Hubner S."/>
            <person name="Bellec A."/>
            <person name="Berard A."/>
            <person name="Berges H."/>
            <person name="Blanchet N."/>
            <person name="Boniface M.C."/>
            <person name="Brunel D."/>
            <person name="Catrice O."/>
            <person name="Chaidir N."/>
            <person name="Claudel C."/>
            <person name="Donnadieu C."/>
            <person name="Faraut T."/>
            <person name="Fievet G."/>
            <person name="Helmstetter N."/>
            <person name="King M."/>
            <person name="Knapp S.J."/>
            <person name="Lai Z."/>
            <person name="Le Paslier M.C."/>
            <person name="Lippi Y."/>
            <person name="Lorenzon L."/>
            <person name="Mandel J.R."/>
            <person name="Marage G."/>
            <person name="Marchand G."/>
            <person name="Marquand E."/>
            <person name="Bret-Mestries E."/>
            <person name="Morien E."/>
            <person name="Nambeesan S."/>
            <person name="Nguyen T."/>
            <person name="Pegot-Espagnet P."/>
            <person name="Pouilly N."/>
            <person name="Raftis F."/>
            <person name="Sallet E."/>
            <person name="Schiex T."/>
            <person name="Thomas J."/>
            <person name="Vandecasteele C."/>
            <person name="Vares D."/>
            <person name="Vear F."/>
            <person name="Vautrin S."/>
            <person name="Crespi M."/>
            <person name="Mangin B."/>
            <person name="Burke J.M."/>
            <person name="Salse J."/>
            <person name="Munos S."/>
            <person name="Vincourt P."/>
            <person name="Rieseberg L.H."/>
            <person name="Langlade N.B."/>
        </authorList>
    </citation>
    <scope>NUCLEOTIDE SEQUENCE</scope>
    <source>
        <tissue evidence="1">Leaves</tissue>
    </source>
</reference>
<organism evidence="1 2">
    <name type="scientific">Helianthus annuus</name>
    <name type="common">Common sunflower</name>
    <dbReference type="NCBI Taxonomy" id="4232"/>
    <lineage>
        <taxon>Eukaryota</taxon>
        <taxon>Viridiplantae</taxon>
        <taxon>Streptophyta</taxon>
        <taxon>Embryophyta</taxon>
        <taxon>Tracheophyta</taxon>
        <taxon>Spermatophyta</taxon>
        <taxon>Magnoliopsida</taxon>
        <taxon>eudicotyledons</taxon>
        <taxon>Gunneridae</taxon>
        <taxon>Pentapetalae</taxon>
        <taxon>asterids</taxon>
        <taxon>campanulids</taxon>
        <taxon>Asterales</taxon>
        <taxon>Asteraceae</taxon>
        <taxon>Asteroideae</taxon>
        <taxon>Heliantheae alliance</taxon>
        <taxon>Heliantheae</taxon>
        <taxon>Helianthus</taxon>
    </lineage>
</organism>
<comment type="caution">
    <text evidence="1">The sequence shown here is derived from an EMBL/GenBank/DDBJ whole genome shotgun (WGS) entry which is preliminary data.</text>
</comment>
<gene>
    <name evidence="1" type="ORF">HanXRQr2_Chr07g0316131</name>
</gene>
<name>A0A9K3NHY8_HELAN</name>
<proteinExistence type="predicted"/>
<keyword evidence="2" id="KW-1185">Reference proteome</keyword>
<dbReference type="EMBL" id="MNCJ02000322">
    <property type="protein sequence ID" value="KAF5800450.1"/>
    <property type="molecule type" value="Genomic_DNA"/>
</dbReference>
<protein>
    <submittedName>
        <fullName evidence="1">Uncharacterized protein</fullName>
    </submittedName>
</protein>
<evidence type="ECO:0000313" key="2">
    <source>
        <dbReference type="Proteomes" id="UP000215914"/>
    </source>
</evidence>
<dbReference type="Gramene" id="mRNA:HanXRQr2_Chr07g0316131">
    <property type="protein sequence ID" value="CDS:HanXRQr2_Chr07g0316131.1"/>
    <property type="gene ID" value="HanXRQr2_Chr07g0316131"/>
</dbReference>
<evidence type="ECO:0000313" key="1">
    <source>
        <dbReference type="EMBL" id="KAF5800450.1"/>
    </source>
</evidence>
<accession>A0A9K3NHY8</accession>
<reference evidence="1" key="2">
    <citation type="submission" date="2020-06" db="EMBL/GenBank/DDBJ databases">
        <title>Helianthus annuus Genome sequencing and assembly Release 2.</title>
        <authorList>
            <person name="Gouzy J."/>
            <person name="Langlade N."/>
            <person name="Munos S."/>
        </authorList>
    </citation>
    <scope>NUCLEOTIDE SEQUENCE</scope>
    <source>
        <tissue evidence="1">Leaves</tissue>
    </source>
</reference>
<dbReference type="AlphaFoldDB" id="A0A9K3NHY8"/>
<sequence length="56" mass="6573">MRCRHFSCFTYEQYKREITLTIRKMGKVFLTRESKVYARILFNVAEIGLGGRLIGA</sequence>
<dbReference type="Proteomes" id="UP000215914">
    <property type="component" value="Unassembled WGS sequence"/>
</dbReference>